<feature type="compositionally biased region" description="Pro residues" evidence="1">
    <location>
        <begin position="20"/>
        <end position="38"/>
    </location>
</feature>
<organism evidence="3 4">
    <name type="scientific">Amanita muscaria (strain Koide BX008)</name>
    <dbReference type="NCBI Taxonomy" id="946122"/>
    <lineage>
        <taxon>Eukaryota</taxon>
        <taxon>Fungi</taxon>
        <taxon>Dikarya</taxon>
        <taxon>Basidiomycota</taxon>
        <taxon>Agaricomycotina</taxon>
        <taxon>Agaricomycetes</taxon>
        <taxon>Agaricomycetidae</taxon>
        <taxon>Agaricales</taxon>
        <taxon>Pluteineae</taxon>
        <taxon>Amanitaceae</taxon>
        <taxon>Amanita</taxon>
    </lineage>
</organism>
<evidence type="ECO:0000313" key="3">
    <source>
        <dbReference type="EMBL" id="KIL61670.1"/>
    </source>
</evidence>
<dbReference type="EMBL" id="KN818281">
    <property type="protein sequence ID" value="KIL61670.1"/>
    <property type="molecule type" value="Genomic_DNA"/>
</dbReference>
<feature type="region of interest" description="Disordered" evidence="1">
    <location>
        <begin position="19"/>
        <end position="39"/>
    </location>
</feature>
<evidence type="ECO:0000313" key="4">
    <source>
        <dbReference type="Proteomes" id="UP000054549"/>
    </source>
</evidence>
<keyword evidence="2" id="KW-0732">Signal</keyword>
<feature type="signal peptide" evidence="2">
    <location>
        <begin position="1"/>
        <end position="17"/>
    </location>
</feature>
<name>A0A0C2SF33_AMAMK</name>
<gene>
    <name evidence="3" type="ORF">M378DRAFT_166634</name>
</gene>
<dbReference type="AlphaFoldDB" id="A0A0C2SF33"/>
<protein>
    <submittedName>
        <fullName evidence="3">Uncharacterized protein</fullName>
    </submittedName>
</protein>
<evidence type="ECO:0000256" key="1">
    <source>
        <dbReference type="SAM" id="MobiDB-lite"/>
    </source>
</evidence>
<reference evidence="3 4" key="1">
    <citation type="submission" date="2014-04" db="EMBL/GenBank/DDBJ databases">
        <title>Evolutionary Origins and Diversification of the Mycorrhizal Mutualists.</title>
        <authorList>
            <consortium name="DOE Joint Genome Institute"/>
            <consortium name="Mycorrhizal Genomics Consortium"/>
            <person name="Kohler A."/>
            <person name="Kuo A."/>
            <person name="Nagy L.G."/>
            <person name="Floudas D."/>
            <person name="Copeland A."/>
            <person name="Barry K.W."/>
            <person name="Cichocki N."/>
            <person name="Veneault-Fourrey C."/>
            <person name="LaButti K."/>
            <person name="Lindquist E.A."/>
            <person name="Lipzen A."/>
            <person name="Lundell T."/>
            <person name="Morin E."/>
            <person name="Murat C."/>
            <person name="Riley R."/>
            <person name="Ohm R."/>
            <person name="Sun H."/>
            <person name="Tunlid A."/>
            <person name="Henrissat B."/>
            <person name="Grigoriev I.V."/>
            <person name="Hibbett D.S."/>
            <person name="Martin F."/>
        </authorList>
    </citation>
    <scope>NUCLEOTIDE SEQUENCE [LARGE SCALE GENOMIC DNA]</scope>
    <source>
        <strain evidence="3 4">Koide BX008</strain>
    </source>
</reference>
<sequence>MRFVITCLMSLLTLVASTPPTTPPRLDPQPPHPPPPGLLLPQPVGSFVNYVHEKSHHIGVVAGWDHGGHYNVVPIVDRQGQSEFLHEVVVKAHPYDVHHTGGVNRELGLSLAQNHRQNPPPFVARPTEPHPNSVHHIVKTYLAAGANGGHGGHGGTGGH</sequence>
<dbReference type="Proteomes" id="UP000054549">
    <property type="component" value="Unassembled WGS sequence"/>
</dbReference>
<keyword evidence="4" id="KW-1185">Reference proteome</keyword>
<feature type="chain" id="PRO_5002155359" evidence="2">
    <location>
        <begin position="18"/>
        <end position="159"/>
    </location>
</feature>
<proteinExistence type="predicted"/>
<accession>A0A0C2SF33</accession>
<dbReference type="HOGENOM" id="CLU_106779_0_0_1"/>
<dbReference type="InParanoid" id="A0A0C2SF33"/>
<evidence type="ECO:0000256" key="2">
    <source>
        <dbReference type="SAM" id="SignalP"/>
    </source>
</evidence>